<dbReference type="GO" id="GO:0000160">
    <property type="term" value="P:phosphorelay signal transduction system"/>
    <property type="evidence" value="ECO:0007669"/>
    <property type="project" value="InterPro"/>
</dbReference>
<dbReference type="Proteomes" id="UP000281094">
    <property type="component" value="Unassembled WGS sequence"/>
</dbReference>
<feature type="modified residue" description="4-aspartylphosphate" evidence="2">
    <location>
        <position position="54"/>
    </location>
</feature>
<evidence type="ECO:0000256" key="1">
    <source>
        <dbReference type="ARBA" id="ARBA00022553"/>
    </source>
</evidence>
<gene>
    <name evidence="4" type="ORF">D8780_10760</name>
</gene>
<feature type="domain" description="Response regulatory" evidence="3">
    <location>
        <begin position="3"/>
        <end position="119"/>
    </location>
</feature>
<dbReference type="RefSeq" id="WP_121645586.1">
    <property type="nucleotide sequence ID" value="NZ_RCWN01000001.1"/>
</dbReference>
<reference evidence="4 5" key="1">
    <citation type="submission" date="2018-10" db="EMBL/GenBank/DDBJ databases">
        <title>Notoacmeibacter sp. M2BS9Y-3-1, whole genome shotgun sequence.</title>
        <authorList>
            <person name="Tuo L."/>
        </authorList>
    </citation>
    <scope>NUCLEOTIDE SEQUENCE [LARGE SCALE GENOMIC DNA]</scope>
    <source>
        <strain evidence="4 5">M2BS9Y-3-1</strain>
    </source>
</reference>
<dbReference type="InterPro" id="IPR001789">
    <property type="entry name" value="Sig_transdc_resp-reg_receiver"/>
</dbReference>
<evidence type="ECO:0000256" key="2">
    <source>
        <dbReference type="PROSITE-ProRule" id="PRU00169"/>
    </source>
</evidence>
<dbReference type="CDD" id="cd00156">
    <property type="entry name" value="REC"/>
    <property type="match status" value="1"/>
</dbReference>
<organism evidence="4 5">
    <name type="scientific">Notoacmeibacter ruber</name>
    <dbReference type="NCBI Taxonomy" id="2670375"/>
    <lineage>
        <taxon>Bacteria</taxon>
        <taxon>Pseudomonadati</taxon>
        <taxon>Pseudomonadota</taxon>
        <taxon>Alphaproteobacteria</taxon>
        <taxon>Hyphomicrobiales</taxon>
        <taxon>Notoacmeibacteraceae</taxon>
        <taxon>Notoacmeibacter</taxon>
    </lineage>
</organism>
<accession>A0A3L7JDS6</accession>
<dbReference type="AlphaFoldDB" id="A0A3L7JDS6"/>
<keyword evidence="1 2" id="KW-0597">Phosphoprotein</keyword>
<name>A0A3L7JDS6_9HYPH</name>
<evidence type="ECO:0000313" key="4">
    <source>
        <dbReference type="EMBL" id="RLQ88620.1"/>
    </source>
</evidence>
<protein>
    <submittedName>
        <fullName evidence="4">Response regulator</fullName>
    </submittedName>
</protein>
<comment type="caution">
    <text evidence="4">The sequence shown here is derived from an EMBL/GenBank/DDBJ whole genome shotgun (WGS) entry which is preliminary data.</text>
</comment>
<dbReference type="EMBL" id="RCWN01000001">
    <property type="protein sequence ID" value="RLQ88620.1"/>
    <property type="molecule type" value="Genomic_DNA"/>
</dbReference>
<keyword evidence="5" id="KW-1185">Reference proteome</keyword>
<dbReference type="PANTHER" id="PTHR44591">
    <property type="entry name" value="STRESS RESPONSE REGULATOR PROTEIN 1"/>
    <property type="match status" value="1"/>
</dbReference>
<dbReference type="PANTHER" id="PTHR44591:SF21">
    <property type="entry name" value="TWO-COMPONENT RESPONSE REGULATOR"/>
    <property type="match status" value="1"/>
</dbReference>
<sequence length="125" mass="13905">MARILIVEDDDAVRQFTARALARDGHEILMAEDGDLGLELIEDEQGRFDLVLSDIRMPAMDGIAMSLAIARQFPHIPILLMTGYAEQREQASEVQSIVIDVLPKPFELADLRNFVGQALSERKAA</sequence>
<evidence type="ECO:0000313" key="5">
    <source>
        <dbReference type="Proteomes" id="UP000281094"/>
    </source>
</evidence>
<evidence type="ECO:0000259" key="3">
    <source>
        <dbReference type="PROSITE" id="PS50110"/>
    </source>
</evidence>
<dbReference type="SUPFAM" id="SSF52172">
    <property type="entry name" value="CheY-like"/>
    <property type="match status" value="1"/>
</dbReference>
<dbReference type="InterPro" id="IPR011006">
    <property type="entry name" value="CheY-like_superfamily"/>
</dbReference>
<dbReference type="PROSITE" id="PS50110">
    <property type="entry name" value="RESPONSE_REGULATORY"/>
    <property type="match status" value="1"/>
</dbReference>
<dbReference type="SMART" id="SM00448">
    <property type="entry name" value="REC"/>
    <property type="match status" value="1"/>
</dbReference>
<proteinExistence type="predicted"/>
<dbReference type="Gene3D" id="3.40.50.2300">
    <property type="match status" value="1"/>
</dbReference>
<dbReference type="Pfam" id="PF00072">
    <property type="entry name" value="Response_reg"/>
    <property type="match status" value="1"/>
</dbReference>
<dbReference type="InterPro" id="IPR050595">
    <property type="entry name" value="Bact_response_regulator"/>
</dbReference>